<keyword evidence="7" id="KW-0130">Cell adhesion</keyword>
<evidence type="ECO:0000256" key="1">
    <source>
        <dbReference type="ARBA" id="ARBA00004479"/>
    </source>
</evidence>
<feature type="domain" description="Cadherin" evidence="14">
    <location>
        <begin position="53"/>
        <end position="147"/>
    </location>
</feature>
<dbReference type="InterPro" id="IPR002126">
    <property type="entry name" value="Cadherin-like_dom"/>
</dbReference>
<dbReference type="PROSITE" id="PS50268">
    <property type="entry name" value="CADHERIN_2"/>
    <property type="match status" value="14"/>
</dbReference>
<dbReference type="GO" id="GO:0034332">
    <property type="term" value="P:adherens junction organization"/>
    <property type="evidence" value="ECO:0007669"/>
    <property type="project" value="TreeGrafter"/>
</dbReference>
<feature type="transmembrane region" description="Helical" evidence="13">
    <location>
        <begin position="1781"/>
        <end position="1798"/>
    </location>
</feature>
<dbReference type="GO" id="GO:0007156">
    <property type="term" value="P:homophilic cell adhesion via plasma membrane adhesion molecules"/>
    <property type="evidence" value="ECO:0007669"/>
    <property type="project" value="InterPro"/>
</dbReference>
<dbReference type="Gene3D" id="2.60.40.60">
    <property type="entry name" value="Cadherins"/>
    <property type="match status" value="14"/>
</dbReference>
<evidence type="ECO:0000256" key="7">
    <source>
        <dbReference type="ARBA" id="ARBA00022889"/>
    </source>
</evidence>
<dbReference type="GO" id="GO:0005912">
    <property type="term" value="C:adherens junction"/>
    <property type="evidence" value="ECO:0007669"/>
    <property type="project" value="TreeGrafter"/>
</dbReference>
<feature type="domain" description="Cadherin" evidence="14">
    <location>
        <begin position="1406"/>
        <end position="1523"/>
    </location>
</feature>
<dbReference type="FunFam" id="2.60.40.60:FF:000039">
    <property type="entry name" value="FAT atypical cadherin 3"/>
    <property type="match status" value="1"/>
</dbReference>
<dbReference type="GO" id="GO:0001736">
    <property type="term" value="P:establishment of planar polarity"/>
    <property type="evidence" value="ECO:0007669"/>
    <property type="project" value="UniProtKB-ARBA"/>
</dbReference>
<dbReference type="CDD" id="cd11304">
    <property type="entry name" value="Cadherin_repeat"/>
    <property type="match status" value="14"/>
</dbReference>
<keyword evidence="11" id="KW-0325">Glycoprotein</keyword>
<keyword evidence="16" id="KW-1185">Reference proteome</keyword>
<dbReference type="GO" id="GO:0007163">
    <property type="term" value="P:establishment or maintenance of cell polarity"/>
    <property type="evidence" value="ECO:0007669"/>
    <property type="project" value="UniProtKB-ARBA"/>
</dbReference>
<keyword evidence="2" id="KW-0245">EGF-like domain</keyword>
<feature type="domain" description="Cadherin" evidence="14">
    <location>
        <begin position="265"/>
        <end position="385"/>
    </location>
</feature>
<gene>
    <name evidence="15" type="primary">Cad87A</name>
    <name evidence="15" type="ORF">TNIN_350971</name>
</gene>
<dbReference type="GO" id="GO:0008013">
    <property type="term" value="F:beta-catenin binding"/>
    <property type="evidence" value="ECO:0007669"/>
    <property type="project" value="TreeGrafter"/>
</dbReference>
<dbReference type="FunFam" id="2.60.40.60:FF:000013">
    <property type="entry name" value="Cadherin EGF LAG seven-pass G-type receptor"/>
    <property type="match status" value="1"/>
</dbReference>
<feature type="domain" description="Cadherin" evidence="14">
    <location>
        <begin position="1524"/>
        <end position="1652"/>
    </location>
</feature>
<dbReference type="GO" id="GO:0000902">
    <property type="term" value="P:cell morphogenesis"/>
    <property type="evidence" value="ECO:0007669"/>
    <property type="project" value="TreeGrafter"/>
</dbReference>
<comment type="subcellular location">
    <subcellularLocation>
        <location evidence="1">Membrane</location>
        <topology evidence="1">Single-pass type I membrane protein</topology>
    </subcellularLocation>
</comment>
<dbReference type="FunFam" id="2.60.40.60:FF:000296">
    <property type="entry name" value="Cadherin 74A, isoform A"/>
    <property type="match status" value="1"/>
</dbReference>
<evidence type="ECO:0000259" key="14">
    <source>
        <dbReference type="PROSITE" id="PS50268"/>
    </source>
</evidence>
<evidence type="ECO:0000313" key="16">
    <source>
        <dbReference type="Proteomes" id="UP000886998"/>
    </source>
</evidence>
<dbReference type="Proteomes" id="UP000886998">
    <property type="component" value="Unassembled WGS sequence"/>
</dbReference>
<dbReference type="GO" id="GO:0016342">
    <property type="term" value="C:catenin complex"/>
    <property type="evidence" value="ECO:0007669"/>
    <property type="project" value="TreeGrafter"/>
</dbReference>
<dbReference type="InterPro" id="IPR039808">
    <property type="entry name" value="Cadherin"/>
</dbReference>
<keyword evidence="8 13" id="KW-1133">Transmembrane helix</keyword>
<keyword evidence="5" id="KW-0677">Repeat</keyword>
<dbReference type="GO" id="GO:0016339">
    <property type="term" value="P:calcium-dependent cell-cell adhesion via plasma membrane cell adhesion molecules"/>
    <property type="evidence" value="ECO:0007669"/>
    <property type="project" value="TreeGrafter"/>
</dbReference>
<protein>
    <submittedName>
        <fullName evidence="15">Cadherin-87A</fullName>
    </submittedName>
</protein>
<dbReference type="InterPro" id="IPR020894">
    <property type="entry name" value="Cadherin_CS"/>
</dbReference>
<keyword evidence="4" id="KW-0732">Signal</keyword>
<evidence type="ECO:0000256" key="5">
    <source>
        <dbReference type="ARBA" id="ARBA00022737"/>
    </source>
</evidence>
<dbReference type="PANTHER" id="PTHR24027">
    <property type="entry name" value="CADHERIN-23"/>
    <property type="match status" value="1"/>
</dbReference>
<dbReference type="SUPFAM" id="SSF49313">
    <property type="entry name" value="Cadherin-like"/>
    <property type="match status" value="14"/>
</dbReference>
<feature type="domain" description="Cadherin" evidence="14">
    <location>
        <begin position="502"/>
        <end position="608"/>
    </location>
</feature>
<evidence type="ECO:0000256" key="10">
    <source>
        <dbReference type="ARBA" id="ARBA00023157"/>
    </source>
</evidence>
<keyword evidence="6 12" id="KW-0106">Calcium</keyword>
<dbReference type="GO" id="GO:0007043">
    <property type="term" value="P:cell-cell junction assembly"/>
    <property type="evidence" value="ECO:0007669"/>
    <property type="project" value="TreeGrafter"/>
</dbReference>
<feature type="domain" description="Cadherin" evidence="14">
    <location>
        <begin position="960"/>
        <end position="1067"/>
    </location>
</feature>
<keyword evidence="10" id="KW-1015">Disulfide bond</keyword>
<dbReference type="GO" id="GO:0048589">
    <property type="term" value="P:developmental growth"/>
    <property type="evidence" value="ECO:0007669"/>
    <property type="project" value="UniProtKB-ARBA"/>
</dbReference>
<dbReference type="FunFam" id="2.60.40.60:FF:000118">
    <property type="entry name" value="protocadherin Fat 4"/>
    <property type="match status" value="1"/>
</dbReference>
<evidence type="ECO:0000256" key="12">
    <source>
        <dbReference type="PROSITE-ProRule" id="PRU00043"/>
    </source>
</evidence>
<dbReference type="PANTHER" id="PTHR24027:SF422">
    <property type="entry name" value="CADHERIN DOMAIN-CONTAINING PROTEIN"/>
    <property type="match status" value="1"/>
</dbReference>
<feature type="domain" description="Cadherin" evidence="14">
    <location>
        <begin position="1178"/>
        <end position="1288"/>
    </location>
</feature>
<evidence type="ECO:0000256" key="11">
    <source>
        <dbReference type="ARBA" id="ARBA00023180"/>
    </source>
</evidence>
<dbReference type="GO" id="GO:0016477">
    <property type="term" value="P:cell migration"/>
    <property type="evidence" value="ECO:0007669"/>
    <property type="project" value="TreeGrafter"/>
</dbReference>
<dbReference type="FunFam" id="2.60.40.60:FF:000266">
    <property type="entry name" value="Cadherin 23"/>
    <property type="match status" value="1"/>
</dbReference>
<keyword evidence="9 13" id="KW-0472">Membrane</keyword>
<dbReference type="Pfam" id="PF00028">
    <property type="entry name" value="Cadherin"/>
    <property type="match status" value="9"/>
</dbReference>
<evidence type="ECO:0000256" key="4">
    <source>
        <dbReference type="ARBA" id="ARBA00022729"/>
    </source>
</evidence>
<dbReference type="GO" id="GO:0045296">
    <property type="term" value="F:cadherin binding"/>
    <property type="evidence" value="ECO:0007669"/>
    <property type="project" value="TreeGrafter"/>
</dbReference>
<feature type="domain" description="Cadherin" evidence="14">
    <location>
        <begin position="1299"/>
        <end position="1401"/>
    </location>
</feature>
<dbReference type="EMBL" id="BMAV01019965">
    <property type="protein sequence ID" value="GFY73280.1"/>
    <property type="molecule type" value="Genomic_DNA"/>
</dbReference>
<evidence type="ECO:0000256" key="6">
    <source>
        <dbReference type="ARBA" id="ARBA00022837"/>
    </source>
</evidence>
<accession>A0A8X7CPH9</accession>
<evidence type="ECO:0000256" key="13">
    <source>
        <dbReference type="SAM" id="Phobius"/>
    </source>
</evidence>
<dbReference type="GO" id="GO:0044331">
    <property type="term" value="P:cell-cell adhesion mediated by cadherin"/>
    <property type="evidence" value="ECO:0007669"/>
    <property type="project" value="TreeGrafter"/>
</dbReference>
<dbReference type="GO" id="GO:0030855">
    <property type="term" value="P:epithelial cell differentiation"/>
    <property type="evidence" value="ECO:0007669"/>
    <property type="project" value="UniProtKB-ARBA"/>
</dbReference>
<dbReference type="FunFam" id="2.60.40.60:FF:000020">
    <property type="entry name" value="Dachsous cadherin-related 1b"/>
    <property type="match status" value="2"/>
</dbReference>
<feature type="domain" description="Cadherin" evidence="14">
    <location>
        <begin position="1068"/>
        <end position="1177"/>
    </location>
</feature>
<keyword evidence="3 13" id="KW-0812">Transmembrane</keyword>
<comment type="caution">
    <text evidence="15">The sequence shown here is derived from an EMBL/GenBank/DDBJ whole genome shotgun (WGS) entry which is preliminary data.</text>
</comment>
<evidence type="ECO:0000256" key="8">
    <source>
        <dbReference type="ARBA" id="ARBA00022989"/>
    </source>
</evidence>
<feature type="transmembrane region" description="Helical" evidence="13">
    <location>
        <begin position="1745"/>
        <end position="1769"/>
    </location>
</feature>
<feature type="domain" description="Cadherin" evidence="14">
    <location>
        <begin position="148"/>
        <end position="264"/>
    </location>
</feature>
<dbReference type="PROSITE" id="PS00232">
    <property type="entry name" value="CADHERIN_1"/>
    <property type="match status" value="4"/>
</dbReference>
<feature type="domain" description="Cadherin" evidence="14">
    <location>
        <begin position="829"/>
        <end position="953"/>
    </location>
</feature>
<dbReference type="InterPro" id="IPR015919">
    <property type="entry name" value="Cadherin-like_sf"/>
</dbReference>
<sequence>MSNNGFFSTDVAIANIMKYISLVFVISTLLTTTCSGQINRPPEFMKGGDMDKFSLKEDTPVGSSVYTLRARDPENTRVHYYISGDSLSVERDTGVVKLIRSLDREVESSVEVIISITDEEVAGLQPNTISIRREILILDQNDNAPKFQNAPYSFSLDETTLPGTLIYKDIIVTDADIGANAEMKLSCLNAVTPAACQKFEIRSVAISNGRIRGEIYLTELVDYEEQASYTMSIEAEDSAEFGSLKSTANILINVNDIQDQPPVFQNAPFTATILENSAMGTSVLNLVVRDGDAGDPRELTLMIEDDDNGYFRLGEISKDERKVFTTTLETNNPIDREDSGILDNGGLYMFRIKAIELVDGLPVGESSVSNVTIVVGDVNDQAPLFNQREFNVTISEDIGTNTPLPGLNIVVTDMDVGDNAKFTLVLEDILNSEGMFAVFPSVAIGRTPVIIRVINANDLDYENPEKRLFIFKVKTVQEGFESDSAVVTVALTDANDNAPVFASDQYTLHVLENVAPGTSVFTLIATDKDSGAFGKITYALKGFGADKFEVIPDTGEIIVSDCGQATCLDYEAQKSYSLTYEAQDGGGRVTAVNLFMEVTDANDNPPHFTKDVYTHEVLENIGKILPPLFIKATDSDGPSQGNGKVTYSILSSELEDPTALVIDPESGEISLTRPLKHSETPSGTGLLNVIVKATDHGEPPLSSTTKLVLKVKKENDGAPEFSNLPYRVEVKENAKGGTSVIRITASDPDGPDSEINYFIHSGAKDNFVLDQKSGLISVASGADLDRDIYGLDYNIIVHAVDSGNPVQQTATATVSITVEDVNNKPPKFTEESYVEYISESANIGDEVLTVTATDPDEDAKLRYSIVEPIVSRDKTGSLVTSSVYNYKTAFRIDGTTGKIIVNQPLEYNSASVIILTVEAVDLNAVDITFGKQQKTSVEVTIYIRAHGEMNPVFSPPWTQAHPMIEITVPEETLIGSTLLTLSAFDPLTHAIVNHFEKISGSDPDNYVSVSPVSGVVALNRRLDFEALPSKHISFKVKAIIGEAKNQRSSESTVVINVQDINDNSPVFSQNSYTTSISESAEFPQSILTVLASDKDSQDGFGTIKYSISGDGSDVFDIDETSGTITIRENATLDRERQAAYNLQITATDNPRGLANQRRTSIIVVIKILDENDNAPKFNQEIYTAVIPENVPTDFSIVTVKATDADNGKNGEVQYILQEDGENNPVSFFAVDSETGVVSVIRALSGKGRSDPYTVIIQAMDKGNPPLSSICHLLVVIGDISTNDGVPQFIRPTAGEVAYIHENVSIGTEVFQVVAFDPDNSNTANGKVAYKILDDQSSEDTDYEFVIDAATGVITTQAPLDRERKENYTMIVVAHDFGFPPQEAHRVLRIFVLDVDDSEPQFQRPLKSQPIEIVLKEEEPIGTIAGVVKAVDNDTGVNSIIDYYILNGNEDEVFSIRRSSNNEGELMVQKRIDREKVDKFTLTIKVSKPSEPVTEFGEPYIYQDLSQTQVTILVEDIDDNPPAFENSNYVLGARGNTDVDTELVFLHASDPDASSSPIIYSIKNMAFIRPSTDENIDMDVFHVNPETGVISNNEPLGKYVGGHFDITVEARSSPDARYVAYANVKIYILQDRDLLKFVFYKRPNEVREIIPDFEKSLKLAVAQPISLNIYDTNFYARNDGSLDFESTSSCFQLLENDVIIEPKKVMKILNRAKSPIVRELYSNYSVVAIENCASSREAYKMLWSEIAVLFIAALMAFVSFILCILICTMYSNYTKKLKRMSYFHIYVYNLLYLIFSTFFRGHPPILSPAEQQRIYEWQEMNAPLADAASFRSYPTLR</sequence>
<organism evidence="15 16">
    <name type="scientific">Trichonephila inaurata madagascariensis</name>
    <dbReference type="NCBI Taxonomy" id="2747483"/>
    <lineage>
        <taxon>Eukaryota</taxon>
        <taxon>Metazoa</taxon>
        <taxon>Ecdysozoa</taxon>
        <taxon>Arthropoda</taxon>
        <taxon>Chelicerata</taxon>
        <taxon>Arachnida</taxon>
        <taxon>Araneae</taxon>
        <taxon>Araneomorphae</taxon>
        <taxon>Entelegynae</taxon>
        <taxon>Araneoidea</taxon>
        <taxon>Nephilidae</taxon>
        <taxon>Trichonephila</taxon>
        <taxon>Trichonephila inaurata</taxon>
    </lineage>
</organism>
<reference evidence="15" key="1">
    <citation type="submission" date="2020-08" db="EMBL/GenBank/DDBJ databases">
        <title>Multicomponent nature underlies the extraordinary mechanical properties of spider dragline silk.</title>
        <authorList>
            <person name="Kono N."/>
            <person name="Nakamura H."/>
            <person name="Mori M."/>
            <person name="Yoshida Y."/>
            <person name="Ohtoshi R."/>
            <person name="Malay A.D."/>
            <person name="Moran D.A.P."/>
            <person name="Tomita M."/>
            <person name="Numata K."/>
            <person name="Arakawa K."/>
        </authorList>
    </citation>
    <scope>NUCLEOTIDE SEQUENCE</scope>
</reference>
<dbReference type="GO" id="GO:0007424">
    <property type="term" value="P:open tracheal system development"/>
    <property type="evidence" value="ECO:0007669"/>
    <property type="project" value="UniProtKB-ARBA"/>
</dbReference>
<proteinExistence type="predicted"/>
<dbReference type="PRINTS" id="PR00205">
    <property type="entry name" value="CADHERIN"/>
</dbReference>
<dbReference type="GO" id="GO:0048513">
    <property type="term" value="P:animal organ development"/>
    <property type="evidence" value="ECO:0007669"/>
    <property type="project" value="UniProtKB-ARBA"/>
</dbReference>
<name>A0A8X7CPH9_9ARAC</name>
<dbReference type="OrthoDB" id="6491773at2759"/>
<evidence type="ECO:0000256" key="9">
    <source>
        <dbReference type="ARBA" id="ARBA00023136"/>
    </source>
</evidence>
<evidence type="ECO:0000256" key="3">
    <source>
        <dbReference type="ARBA" id="ARBA00022692"/>
    </source>
</evidence>
<feature type="domain" description="Cadherin" evidence="14">
    <location>
        <begin position="722"/>
        <end position="828"/>
    </location>
</feature>
<feature type="domain" description="Cadherin" evidence="14">
    <location>
        <begin position="609"/>
        <end position="721"/>
    </location>
</feature>
<feature type="domain" description="Cadherin" evidence="14">
    <location>
        <begin position="386"/>
        <end position="501"/>
    </location>
</feature>
<dbReference type="SMART" id="SM00112">
    <property type="entry name" value="CA"/>
    <property type="match status" value="14"/>
</dbReference>
<evidence type="ECO:0000313" key="15">
    <source>
        <dbReference type="EMBL" id="GFY73280.1"/>
    </source>
</evidence>
<dbReference type="GO" id="GO:0005509">
    <property type="term" value="F:calcium ion binding"/>
    <property type="evidence" value="ECO:0007669"/>
    <property type="project" value="UniProtKB-UniRule"/>
</dbReference>
<evidence type="ECO:0000256" key="2">
    <source>
        <dbReference type="ARBA" id="ARBA00022536"/>
    </source>
</evidence>